<gene>
    <name evidence="2" type="ORF">B5807_02311</name>
</gene>
<protein>
    <submittedName>
        <fullName evidence="2">Uncharacterized protein</fullName>
    </submittedName>
</protein>
<reference evidence="2 3" key="1">
    <citation type="journal article" date="2017" name="Genome Announc.">
        <title>Genome sequence of the saprophytic ascomycete Epicoccum nigrum ICMP 19927 strain isolated from New Zealand.</title>
        <authorList>
            <person name="Fokin M."/>
            <person name="Fleetwood D."/>
            <person name="Weir B.S."/>
            <person name="Villas-Boas S.G."/>
        </authorList>
    </citation>
    <scope>NUCLEOTIDE SEQUENCE [LARGE SCALE GENOMIC DNA]</scope>
    <source>
        <strain evidence="2 3">ICMP 19927</strain>
    </source>
</reference>
<evidence type="ECO:0000313" key="2">
    <source>
        <dbReference type="EMBL" id="OSS52904.1"/>
    </source>
</evidence>
<organism evidence="2 3">
    <name type="scientific">Epicoccum nigrum</name>
    <name type="common">Soil fungus</name>
    <name type="synonym">Epicoccum purpurascens</name>
    <dbReference type="NCBI Taxonomy" id="105696"/>
    <lineage>
        <taxon>Eukaryota</taxon>
        <taxon>Fungi</taxon>
        <taxon>Dikarya</taxon>
        <taxon>Ascomycota</taxon>
        <taxon>Pezizomycotina</taxon>
        <taxon>Dothideomycetes</taxon>
        <taxon>Pleosporomycetidae</taxon>
        <taxon>Pleosporales</taxon>
        <taxon>Pleosporineae</taxon>
        <taxon>Didymellaceae</taxon>
        <taxon>Epicoccum</taxon>
    </lineage>
</organism>
<sequence>MHPEYTGVQPEMSALSTAEKHQKMRDREMEKFVKEYGKGLIDKGSSQVISPGSTPEKMVEIQRNTIAELFKFSSHAYSILNEFTTRVVQLEDGVQPETSTLSTSEKNQKMREKFVEDHDEGRIDENGKARPDKYTR</sequence>
<feature type="compositionally biased region" description="Basic and acidic residues" evidence="1">
    <location>
        <begin position="106"/>
        <end position="136"/>
    </location>
</feature>
<dbReference type="AlphaFoldDB" id="A0A1Y2M9W2"/>
<evidence type="ECO:0000256" key="1">
    <source>
        <dbReference type="SAM" id="MobiDB-lite"/>
    </source>
</evidence>
<feature type="region of interest" description="Disordered" evidence="1">
    <location>
        <begin position="1"/>
        <end position="24"/>
    </location>
</feature>
<dbReference type="Proteomes" id="UP000193240">
    <property type="component" value="Unassembled WGS sequence"/>
</dbReference>
<keyword evidence="3" id="KW-1185">Reference proteome</keyword>
<accession>A0A1Y2M9W2</accession>
<dbReference type="InParanoid" id="A0A1Y2M9W2"/>
<evidence type="ECO:0000313" key="3">
    <source>
        <dbReference type="Proteomes" id="UP000193240"/>
    </source>
</evidence>
<proteinExistence type="predicted"/>
<dbReference type="EMBL" id="KZ107839">
    <property type="protein sequence ID" value="OSS52904.1"/>
    <property type="molecule type" value="Genomic_DNA"/>
</dbReference>
<feature type="compositionally biased region" description="Polar residues" evidence="1">
    <location>
        <begin position="96"/>
        <end position="105"/>
    </location>
</feature>
<feature type="region of interest" description="Disordered" evidence="1">
    <location>
        <begin position="95"/>
        <end position="136"/>
    </location>
</feature>
<name>A0A1Y2M9W2_EPING</name>